<dbReference type="OrthoDB" id="2213591at2759"/>
<dbReference type="Proteomes" id="UP001153678">
    <property type="component" value="Unassembled WGS sequence"/>
</dbReference>
<dbReference type="InterPro" id="IPR000719">
    <property type="entry name" value="Prot_kinase_dom"/>
</dbReference>
<feature type="domain" description="Protein kinase" evidence="6">
    <location>
        <begin position="1"/>
        <end position="165"/>
    </location>
</feature>
<dbReference type="Pfam" id="PF00069">
    <property type="entry name" value="Pkinase"/>
    <property type="match status" value="1"/>
</dbReference>
<keyword evidence="5" id="KW-0067">ATP-binding</keyword>
<dbReference type="EMBL" id="CAMKVN010000015">
    <property type="protein sequence ID" value="CAI2161822.1"/>
    <property type="molecule type" value="Genomic_DNA"/>
</dbReference>
<comment type="caution">
    <text evidence="7">The sequence shown here is derived from an EMBL/GenBank/DDBJ whole genome shotgun (WGS) entry which is preliminary data.</text>
</comment>
<evidence type="ECO:0000256" key="1">
    <source>
        <dbReference type="ARBA" id="ARBA00022527"/>
    </source>
</evidence>
<keyword evidence="2" id="KW-0808">Transferase</keyword>
<dbReference type="PANTHER" id="PTHR46716">
    <property type="entry name" value="MITOGEN-ACTIVATED PROTEIN KINASE KINASE KINASE 7"/>
    <property type="match status" value="1"/>
</dbReference>
<dbReference type="GO" id="GO:0004709">
    <property type="term" value="F:MAP kinase kinase kinase activity"/>
    <property type="evidence" value="ECO:0007669"/>
    <property type="project" value="TreeGrafter"/>
</dbReference>
<gene>
    <name evidence="7" type="ORF">FWILDA_LOCUS247</name>
</gene>
<dbReference type="GO" id="GO:0005524">
    <property type="term" value="F:ATP binding"/>
    <property type="evidence" value="ECO:0007669"/>
    <property type="project" value="UniProtKB-KW"/>
</dbReference>
<dbReference type="AlphaFoldDB" id="A0A9W4WT62"/>
<evidence type="ECO:0000313" key="7">
    <source>
        <dbReference type="EMBL" id="CAI2161822.1"/>
    </source>
</evidence>
<keyword evidence="4" id="KW-0418">Kinase</keyword>
<evidence type="ECO:0000259" key="6">
    <source>
        <dbReference type="PROSITE" id="PS50011"/>
    </source>
</evidence>
<dbReference type="GO" id="GO:0007254">
    <property type="term" value="P:JNK cascade"/>
    <property type="evidence" value="ECO:0007669"/>
    <property type="project" value="TreeGrafter"/>
</dbReference>
<evidence type="ECO:0000256" key="5">
    <source>
        <dbReference type="ARBA" id="ARBA00022840"/>
    </source>
</evidence>
<dbReference type="GO" id="GO:0006955">
    <property type="term" value="P:immune response"/>
    <property type="evidence" value="ECO:0007669"/>
    <property type="project" value="TreeGrafter"/>
</dbReference>
<keyword evidence="8" id="KW-1185">Reference proteome</keyword>
<name>A0A9W4WT62_9GLOM</name>
<protein>
    <submittedName>
        <fullName evidence="7">4998_t:CDS:1</fullName>
    </submittedName>
</protein>
<keyword evidence="3" id="KW-0547">Nucleotide-binding</keyword>
<organism evidence="7 8">
    <name type="scientific">Funneliformis geosporum</name>
    <dbReference type="NCBI Taxonomy" id="1117311"/>
    <lineage>
        <taxon>Eukaryota</taxon>
        <taxon>Fungi</taxon>
        <taxon>Fungi incertae sedis</taxon>
        <taxon>Mucoromycota</taxon>
        <taxon>Glomeromycotina</taxon>
        <taxon>Glomeromycetes</taxon>
        <taxon>Glomerales</taxon>
        <taxon>Glomeraceae</taxon>
        <taxon>Funneliformis</taxon>
    </lineage>
</organism>
<evidence type="ECO:0000256" key="3">
    <source>
        <dbReference type="ARBA" id="ARBA00022741"/>
    </source>
</evidence>
<dbReference type="SUPFAM" id="SSF56112">
    <property type="entry name" value="Protein kinase-like (PK-like)"/>
    <property type="match status" value="1"/>
</dbReference>
<proteinExistence type="predicted"/>
<dbReference type="PROSITE" id="PS50011">
    <property type="entry name" value="PROTEIN_KINASE_DOM"/>
    <property type="match status" value="1"/>
</dbReference>
<dbReference type="InterPro" id="IPR011009">
    <property type="entry name" value="Kinase-like_dom_sf"/>
</dbReference>
<accession>A0A9W4WT62</accession>
<keyword evidence="1" id="KW-0723">Serine/threonine-protein kinase</keyword>
<evidence type="ECO:0000256" key="2">
    <source>
        <dbReference type="ARBA" id="ARBA00022679"/>
    </source>
</evidence>
<evidence type="ECO:0000313" key="8">
    <source>
        <dbReference type="Proteomes" id="UP001153678"/>
    </source>
</evidence>
<sequence>MDLIYCFAVLLRQPFPQMLNGLLNADAIHRDLHSGNILYRKDTNEWFIGDLRFCGPIDKPLKSVYGNFPYIAPEVMFGKESTKASDIYSIGMLMWEISSGQPPFAYFDHNYDLVMNIVNGMRPNIVSGTPIEYKELMIQFYSDKSLNSEEINRQQSDFTLFLLTK</sequence>
<dbReference type="PANTHER" id="PTHR46716:SF1">
    <property type="entry name" value="MITOGEN-ACTIVATED PROTEIN KINASE KINASE KINASE 7"/>
    <property type="match status" value="1"/>
</dbReference>
<evidence type="ECO:0000256" key="4">
    <source>
        <dbReference type="ARBA" id="ARBA00022777"/>
    </source>
</evidence>
<dbReference type="Gene3D" id="1.10.510.10">
    <property type="entry name" value="Transferase(Phosphotransferase) domain 1"/>
    <property type="match status" value="1"/>
</dbReference>
<reference evidence="7" key="1">
    <citation type="submission" date="2022-08" db="EMBL/GenBank/DDBJ databases">
        <authorList>
            <person name="Kallberg Y."/>
            <person name="Tangrot J."/>
            <person name="Rosling A."/>
        </authorList>
    </citation>
    <scope>NUCLEOTIDE SEQUENCE</scope>
    <source>
        <strain evidence="7">Wild A</strain>
    </source>
</reference>